<accession>A0A7C9MBI1</accession>
<dbReference type="EMBL" id="WQLB01000043">
    <property type="protein sequence ID" value="MVN89099.1"/>
    <property type="molecule type" value="Genomic_DNA"/>
</dbReference>
<dbReference type="RefSeq" id="WP_157461361.1">
    <property type="nucleotide sequence ID" value="NZ_WQLB01000043.1"/>
</dbReference>
<evidence type="ECO:0000259" key="2">
    <source>
        <dbReference type="Pfam" id="PF22481"/>
    </source>
</evidence>
<sequence>MSIQPPFTSLTFKDENWWSTVPLPVPFFDGLALPFNFNVDPDSAQWETAQAAALAFLNLTAKAREQATPPVLADLHFSLEVTSYGDEDYEAEMAAIRTSDALWTQVTPKAVWVVCPSEAPGTPYVLVFTEPSWEQEHGLQLVLRWGDQLVCLRPNELGLPDLTNPQRQGVVNPPLDLNDAG</sequence>
<evidence type="ECO:0000313" key="3">
    <source>
        <dbReference type="EMBL" id="MVN89099.1"/>
    </source>
</evidence>
<protein>
    <recommendedName>
        <fullName evidence="2">DUF6985 domain-containing protein</fullName>
    </recommendedName>
</protein>
<name>A0A7C9MBI1_9DEIO</name>
<proteinExistence type="predicted"/>
<feature type="domain" description="DUF6985" evidence="2">
    <location>
        <begin position="7"/>
        <end position="154"/>
    </location>
</feature>
<reference evidence="3 4" key="1">
    <citation type="submission" date="2019-12" db="EMBL/GenBank/DDBJ databases">
        <title>Deinococcus sp. HMF7620 Genome sequencing and assembly.</title>
        <authorList>
            <person name="Kang H."/>
            <person name="Kim H."/>
            <person name="Joh K."/>
        </authorList>
    </citation>
    <scope>NUCLEOTIDE SEQUENCE [LARGE SCALE GENOMIC DNA]</scope>
    <source>
        <strain evidence="3 4">HMF7620</strain>
    </source>
</reference>
<keyword evidence="4" id="KW-1185">Reference proteome</keyword>
<organism evidence="3 4">
    <name type="scientific">Deinococcus arboris</name>
    <dbReference type="NCBI Taxonomy" id="2682977"/>
    <lineage>
        <taxon>Bacteria</taxon>
        <taxon>Thermotogati</taxon>
        <taxon>Deinococcota</taxon>
        <taxon>Deinococci</taxon>
        <taxon>Deinococcales</taxon>
        <taxon>Deinococcaceae</taxon>
        <taxon>Deinococcus</taxon>
    </lineage>
</organism>
<gene>
    <name evidence="3" type="ORF">GO986_20370</name>
</gene>
<feature type="region of interest" description="Disordered" evidence="1">
    <location>
        <begin position="162"/>
        <end position="181"/>
    </location>
</feature>
<dbReference type="Pfam" id="PF22481">
    <property type="entry name" value="DUF6985"/>
    <property type="match status" value="1"/>
</dbReference>
<evidence type="ECO:0000313" key="4">
    <source>
        <dbReference type="Proteomes" id="UP000483286"/>
    </source>
</evidence>
<dbReference type="Proteomes" id="UP000483286">
    <property type="component" value="Unassembled WGS sequence"/>
</dbReference>
<dbReference type="AlphaFoldDB" id="A0A7C9MBI1"/>
<dbReference type="InterPro" id="IPR054254">
    <property type="entry name" value="DUF6985"/>
</dbReference>
<evidence type="ECO:0000256" key="1">
    <source>
        <dbReference type="SAM" id="MobiDB-lite"/>
    </source>
</evidence>
<comment type="caution">
    <text evidence="3">The sequence shown here is derived from an EMBL/GenBank/DDBJ whole genome shotgun (WGS) entry which is preliminary data.</text>
</comment>